<sequence>MPATTSTLPRGSNWDPQEDKHLAKAWVIVSTDAEVGADKTADIFWKKVASHYNSFRSGTHKKFERGPKSVMKLNESGKSAEDHIDDAEVMYKKLYEQRLSFWGVGESSMISQSGKSYTIARTCVPTTVSAASPVVVAVVTNRIVVPWLSVLQVTWLTLQPGNVRVQQGQRKQKTNGPWRQAAIKSLMPLLR</sequence>
<dbReference type="EMBL" id="RCMI01000221">
    <property type="protein sequence ID" value="KAG2924764.1"/>
    <property type="molecule type" value="Genomic_DNA"/>
</dbReference>
<evidence type="ECO:0000313" key="1">
    <source>
        <dbReference type="EMBL" id="KAG2924764.1"/>
    </source>
</evidence>
<dbReference type="EMBL" id="RCMK01000289">
    <property type="protein sequence ID" value="KAG2938301.1"/>
    <property type="molecule type" value="Genomic_DNA"/>
</dbReference>
<dbReference type="Proteomes" id="UP000774804">
    <property type="component" value="Unassembled WGS sequence"/>
</dbReference>
<protein>
    <submittedName>
        <fullName evidence="3">Uncharacterized protein</fullName>
    </submittedName>
</protein>
<dbReference type="AlphaFoldDB" id="A0A329RNH2"/>
<dbReference type="PANTHER" id="PTHR45023:SF4">
    <property type="entry name" value="GLYCINE-RICH PROTEIN-RELATED"/>
    <property type="match status" value="1"/>
</dbReference>
<evidence type="ECO:0000313" key="4">
    <source>
        <dbReference type="Proteomes" id="UP000251314"/>
    </source>
</evidence>
<dbReference type="VEuPathDB" id="FungiDB:PC110_g18695"/>
<reference evidence="1" key="2">
    <citation type="submission" date="2018-10" db="EMBL/GenBank/DDBJ databases">
        <title>Effector identification in a new, highly contiguous assembly of the strawberry crown rot pathogen Phytophthora cactorum.</title>
        <authorList>
            <person name="Armitage A.D."/>
            <person name="Nellist C.F."/>
            <person name="Bates H."/>
            <person name="Vickerstaff R.J."/>
            <person name="Harrison R.J."/>
        </authorList>
    </citation>
    <scope>NUCLEOTIDE SEQUENCE</scope>
    <source>
        <strain evidence="1">4032</strain>
        <strain evidence="2">4040</strain>
    </source>
</reference>
<evidence type="ECO:0000313" key="3">
    <source>
        <dbReference type="EMBL" id="RAW24892.1"/>
    </source>
</evidence>
<accession>A0A329RNH2</accession>
<dbReference type="OrthoDB" id="128686at2759"/>
<gene>
    <name evidence="3" type="ORF">PC110_g18695</name>
    <name evidence="1" type="ORF">PC115_g8519</name>
    <name evidence="2" type="ORF">PC117_g11291</name>
</gene>
<evidence type="ECO:0000313" key="2">
    <source>
        <dbReference type="EMBL" id="KAG2938301.1"/>
    </source>
</evidence>
<dbReference type="EMBL" id="MJFZ01000821">
    <property type="protein sequence ID" value="RAW24892.1"/>
    <property type="molecule type" value="Genomic_DNA"/>
</dbReference>
<dbReference type="Proteomes" id="UP000736787">
    <property type="component" value="Unassembled WGS sequence"/>
</dbReference>
<dbReference type="PANTHER" id="PTHR45023">
    <property type="match status" value="1"/>
</dbReference>
<organism evidence="3 4">
    <name type="scientific">Phytophthora cactorum</name>
    <dbReference type="NCBI Taxonomy" id="29920"/>
    <lineage>
        <taxon>Eukaryota</taxon>
        <taxon>Sar</taxon>
        <taxon>Stramenopiles</taxon>
        <taxon>Oomycota</taxon>
        <taxon>Peronosporomycetes</taxon>
        <taxon>Peronosporales</taxon>
        <taxon>Peronosporaceae</taxon>
        <taxon>Phytophthora</taxon>
    </lineage>
</organism>
<keyword evidence="4" id="KW-1185">Reference proteome</keyword>
<reference evidence="3 4" key="1">
    <citation type="submission" date="2018-01" db="EMBL/GenBank/DDBJ databases">
        <title>Draft genome of the strawberry crown rot pathogen Phytophthora cactorum.</title>
        <authorList>
            <person name="Armitage A.D."/>
            <person name="Lysoe E."/>
            <person name="Nellist C.F."/>
            <person name="Harrison R.J."/>
            <person name="Brurberg M.B."/>
        </authorList>
    </citation>
    <scope>NUCLEOTIDE SEQUENCE [LARGE SCALE GENOMIC DNA]</scope>
    <source>
        <strain evidence="3 4">10300</strain>
    </source>
</reference>
<proteinExistence type="predicted"/>
<dbReference type="Proteomes" id="UP000251314">
    <property type="component" value="Unassembled WGS sequence"/>
</dbReference>
<name>A0A329RNH2_9STRA</name>
<dbReference type="STRING" id="29920.A0A329RNH2"/>
<comment type="caution">
    <text evidence="3">The sequence shown here is derived from an EMBL/GenBank/DDBJ whole genome shotgun (WGS) entry which is preliminary data.</text>
</comment>